<organism evidence="2">
    <name type="scientific">viral metagenome</name>
    <dbReference type="NCBI Taxonomy" id="1070528"/>
    <lineage>
        <taxon>unclassified sequences</taxon>
        <taxon>metagenomes</taxon>
        <taxon>organismal metagenomes</taxon>
    </lineage>
</organism>
<protein>
    <submittedName>
        <fullName evidence="2">Uncharacterized protein</fullName>
    </submittedName>
</protein>
<reference evidence="2" key="1">
    <citation type="journal article" date="2020" name="Nature">
        <title>Giant virus diversity and host interactions through global metagenomics.</title>
        <authorList>
            <person name="Schulz F."/>
            <person name="Roux S."/>
            <person name="Paez-Espino D."/>
            <person name="Jungbluth S."/>
            <person name="Walsh D.A."/>
            <person name="Denef V.J."/>
            <person name="McMahon K.D."/>
            <person name="Konstantinidis K.T."/>
            <person name="Eloe-Fadrosh E.A."/>
            <person name="Kyrpides N.C."/>
            <person name="Woyke T."/>
        </authorList>
    </citation>
    <scope>NUCLEOTIDE SEQUENCE</scope>
    <source>
        <strain evidence="2">GVMAG-S-ERX556126-94</strain>
    </source>
</reference>
<name>A0A6C0FDA7_9ZZZZ</name>
<proteinExistence type="predicted"/>
<dbReference type="EMBL" id="MN738839">
    <property type="protein sequence ID" value="QHT39192.1"/>
    <property type="molecule type" value="Genomic_DNA"/>
</dbReference>
<dbReference type="AlphaFoldDB" id="A0A6C0FDA7"/>
<evidence type="ECO:0000313" key="2">
    <source>
        <dbReference type="EMBL" id="QHT39192.1"/>
    </source>
</evidence>
<accession>A0A6C0FDA7</accession>
<evidence type="ECO:0000256" key="1">
    <source>
        <dbReference type="SAM" id="MobiDB-lite"/>
    </source>
</evidence>
<sequence>MSLSRTTTARGAATPGDTVMTQMKMYKEKWQKDYPSNMTQTDMFRKWVPKEPVDFTETYRSIGFDQIFTSDKVCLKMMGPYNSNMLYRDSLGECKIPIYNDGEFTVQGPMGIPGVHLGDKHGSKASHLMIVRHTEDGPVTFNEMLPSTPDETADLKKRLDVLDLAVKNIRDNVLISECGPKVMRRATRGWAKDGEPDQPLGDVATMTIRDYMVNVITKMPEDIRNGRPGYVLKDSEDHDVTLYPVSIRHLIDTLYDAENMKTFKAIQPPTENSQFLSHIHCFQLPDGVVPECMQNTYFDCELIYKNKLLLQAEDDEEIEEEVDEGATLGRQRSAPPPVEDVLNRQMSPVPPVASC</sequence>
<feature type="region of interest" description="Disordered" evidence="1">
    <location>
        <begin position="316"/>
        <end position="355"/>
    </location>
</feature>